<dbReference type="EMBL" id="CP070228">
    <property type="protein sequence ID" value="QRV03075.1"/>
    <property type="molecule type" value="Genomic_DNA"/>
</dbReference>
<evidence type="ECO:0000313" key="2">
    <source>
        <dbReference type="EMBL" id="QRV03075.1"/>
    </source>
</evidence>
<evidence type="ECO:0000313" key="3">
    <source>
        <dbReference type="Proteomes" id="UP000602653"/>
    </source>
</evidence>
<feature type="region of interest" description="Disordered" evidence="1">
    <location>
        <begin position="1"/>
        <end position="28"/>
    </location>
</feature>
<protein>
    <submittedName>
        <fullName evidence="2">Transposase</fullName>
    </submittedName>
</protein>
<gene>
    <name evidence="2" type="ORF">JTE88_08595</name>
</gene>
<dbReference type="InterPro" id="IPR012337">
    <property type="entry name" value="RNaseH-like_sf"/>
</dbReference>
<sequence length="103" mass="11379">MHKKLSPKNASDPGIDESTGSVGGSYDNTLAETVNGLRKSELIYSQTSEGLTEVEWETLGAVHRSNTTRLHCELGYPIPQEIENDRSNSPLRPRIAICKHCLQ</sequence>
<proteinExistence type="predicted"/>
<keyword evidence="3" id="KW-1185">Reference proteome</keyword>
<reference evidence="2 3" key="1">
    <citation type="submission" date="2021-02" db="EMBL/GenBank/DDBJ databases">
        <title>Complete Genome Sequence of Arcanobacterium phocisimile strain DSM 26142T from a harbour seal.</title>
        <authorList>
            <person name="Borowiak M."/>
            <person name="Alssahen M."/>
            <person name="Malorny B."/>
            <person name="Laemmler C."/>
            <person name="Siebert U."/>
            <person name="Ploetz M."/>
            <person name="Abdulmawjood A."/>
        </authorList>
    </citation>
    <scope>NUCLEOTIDE SEQUENCE [LARGE SCALE GENOMIC DNA]</scope>
    <source>
        <strain evidence="2 3">DSM 26142</strain>
    </source>
</reference>
<name>A0ABX7IK12_9ACTO</name>
<dbReference type="SUPFAM" id="SSF53098">
    <property type="entry name" value="Ribonuclease H-like"/>
    <property type="match status" value="1"/>
</dbReference>
<accession>A0ABX7IK12</accession>
<evidence type="ECO:0000256" key="1">
    <source>
        <dbReference type="SAM" id="MobiDB-lite"/>
    </source>
</evidence>
<dbReference type="Proteomes" id="UP000602653">
    <property type="component" value="Chromosome"/>
</dbReference>
<organism evidence="2 3">
    <name type="scientific">Arcanobacterium phocisimile</name>
    <dbReference type="NCBI Taxonomy" id="1302235"/>
    <lineage>
        <taxon>Bacteria</taxon>
        <taxon>Bacillati</taxon>
        <taxon>Actinomycetota</taxon>
        <taxon>Actinomycetes</taxon>
        <taxon>Actinomycetales</taxon>
        <taxon>Actinomycetaceae</taxon>
        <taxon>Arcanobacterium</taxon>
    </lineage>
</organism>